<sequence>MIAVAIIEHNLPYSFVEYRRIKEAFVYANSSIEFWCRNIVAADCLRIFEKEKKKLRESLSDIPGRFCLTTDLWRAITVEGYMCLTAHNIDRGYNLKTKILSLCAFPPPHTGAAIASKMMEILKEWGLEKRVFTITVYNASSNDNMQRVLKRQMQKNLVSESREKSFRDCVEVVGIGEDTTKAGLVSDVATRWNSTYTMLERAIKFKEVFRHLEMTKLILGSTYPSANLYFMQVYIIESWLKTNELSSDEVIQEMVGSMKERFDKYWEEYSDILAIAAVLDPRLKFKCLEYCL</sequence>
<dbReference type="PANTHER" id="PTHR46481:SF6">
    <property type="entry name" value="ZINC FINGER BED DOMAIN-CONTAINING PROTEIN RICESLEEPER 2-LIKE"/>
    <property type="match status" value="1"/>
</dbReference>
<dbReference type="InterPro" id="IPR025525">
    <property type="entry name" value="hAT-like_transposase_RNase-H"/>
</dbReference>
<dbReference type="EMBL" id="CACVBM020001507">
    <property type="protein sequence ID" value="CAA7052690.1"/>
    <property type="molecule type" value="Genomic_DNA"/>
</dbReference>
<organism evidence="3 4">
    <name type="scientific">Microthlaspi erraticum</name>
    <dbReference type="NCBI Taxonomy" id="1685480"/>
    <lineage>
        <taxon>Eukaryota</taxon>
        <taxon>Viridiplantae</taxon>
        <taxon>Streptophyta</taxon>
        <taxon>Embryophyta</taxon>
        <taxon>Tracheophyta</taxon>
        <taxon>Spermatophyta</taxon>
        <taxon>Magnoliopsida</taxon>
        <taxon>eudicotyledons</taxon>
        <taxon>Gunneridae</taxon>
        <taxon>Pentapetalae</taxon>
        <taxon>rosids</taxon>
        <taxon>malvids</taxon>
        <taxon>Brassicales</taxon>
        <taxon>Brassicaceae</taxon>
        <taxon>Coluteocarpeae</taxon>
        <taxon>Microthlaspi</taxon>
    </lineage>
</organism>
<dbReference type="InterPro" id="IPR052035">
    <property type="entry name" value="ZnF_BED_domain_contain"/>
</dbReference>
<feature type="domain" description="hAT-like transposase RNase-H fold" evidence="2">
    <location>
        <begin position="220"/>
        <end position="292"/>
    </location>
</feature>
<dbReference type="SUPFAM" id="SSF53098">
    <property type="entry name" value="Ribonuclease H-like"/>
    <property type="match status" value="1"/>
</dbReference>
<evidence type="ECO:0000256" key="1">
    <source>
        <dbReference type="ARBA" id="ARBA00023125"/>
    </source>
</evidence>
<gene>
    <name evidence="3" type="ORF">MERR_LOCUS39925</name>
</gene>
<protein>
    <recommendedName>
        <fullName evidence="2">hAT-like transposase RNase-H fold domain-containing protein</fullName>
    </recommendedName>
</protein>
<dbReference type="Proteomes" id="UP000467841">
    <property type="component" value="Unassembled WGS sequence"/>
</dbReference>
<evidence type="ECO:0000259" key="2">
    <source>
        <dbReference type="Pfam" id="PF14372"/>
    </source>
</evidence>
<keyword evidence="1" id="KW-0238">DNA-binding</keyword>
<reference evidence="3" key="1">
    <citation type="submission" date="2020-01" db="EMBL/GenBank/DDBJ databases">
        <authorList>
            <person name="Mishra B."/>
        </authorList>
    </citation>
    <scope>NUCLEOTIDE SEQUENCE [LARGE SCALE GENOMIC DNA]</scope>
</reference>
<evidence type="ECO:0000313" key="4">
    <source>
        <dbReference type="Proteomes" id="UP000467841"/>
    </source>
</evidence>
<accession>A0A6D2KU78</accession>
<keyword evidence="4" id="KW-1185">Reference proteome</keyword>
<name>A0A6D2KU78_9BRAS</name>
<dbReference type="PANTHER" id="PTHR46481">
    <property type="entry name" value="ZINC FINGER BED DOMAIN-CONTAINING PROTEIN 4"/>
    <property type="match status" value="1"/>
</dbReference>
<dbReference type="GO" id="GO:0003677">
    <property type="term" value="F:DNA binding"/>
    <property type="evidence" value="ECO:0007669"/>
    <property type="project" value="UniProtKB-KW"/>
</dbReference>
<dbReference type="Pfam" id="PF14372">
    <property type="entry name" value="hAT-like_RNase-H"/>
    <property type="match status" value="1"/>
</dbReference>
<dbReference type="InterPro" id="IPR012337">
    <property type="entry name" value="RNaseH-like_sf"/>
</dbReference>
<proteinExistence type="predicted"/>
<dbReference type="OrthoDB" id="1746357at2759"/>
<dbReference type="AlphaFoldDB" id="A0A6D2KU78"/>
<comment type="caution">
    <text evidence="3">The sequence shown here is derived from an EMBL/GenBank/DDBJ whole genome shotgun (WGS) entry which is preliminary data.</text>
</comment>
<evidence type="ECO:0000313" key="3">
    <source>
        <dbReference type="EMBL" id="CAA7052690.1"/>
    </source>
</evidence>